<dbReference type="Proteomes" id="UP000010809">
    <property type="component" value="Chromosome"/>
</dbReference>
<dbReference type="KEGG" id="tni:TVNIR_3562"/>
<dbReference type="PATRIC" id="fig|1255043.3.peg.3594"/>
<keyword evidence="1" id="KW-1133">Transmembrane helix</keyword>
<evidence type="ECO:0000313" key="2">
    <source>
        <dbReference type="EMBL" id="AGA35192.1"/>
    </source>
</evidence>
<protein>
    <submittedName>
        <fullName evidence="2">Uncharacterized protein</fullName>
    </submittedName>
</protein>
<reference evidence="2" key="1">
    <citation type="submission" date="2015-12" db="EMBL/GenBank/DDBJ databases">
        <authorList>
            <person name="Tikhonova T.V."/>
            <person name="Pavlov A.R."/>
            <person name="Beletsky A.V."/>
            <person name="Mardanov A.V."/>
            <person name="Sorokin D.Y."/>
            <person name="Ravin N.V."/>
            <person name="Popov V.O."/>
        </authorList>
    </citation>
    <scope>NUCLEOTIDE SEQUENCE</scope>
    <source>
        <strain evidence="2">DSM 14787</strain>
    </source>
</reference>
<keyword evidence="1" id="KW-0812">Transmembrane</keyword>
<accession>L0E1S4</accession>
<organism evidence="2 3">
    <name type="scientific">Thioalkalivibrio nitratireducens (strain DSM 14787 / UNIQEM 213 / ALEN2)</name>
    <dbReference type="NCBI Taxonomy" id="1255043"/>
    <lineage>
        <taxon>Bacteria</taxon>
        <taxon>Pseudomonadati</taxon>
        <taxon>Pseudomonadota</taxon>
        <taxon>Gammaproteobacteria</taxon>
        <taxon>Chromatiales</taxon>
        <taxon>Ectothiorhodospiraceae</taxon>
        <taxon>Thioalkalivibrio</taxon>
    </lineage>
</organism>
<feature type="transmembrane region" description="Helical" evidence="1">
    <location>
        <begin position="12"/>
        <end position="36"/>
    </location>
</feature>
<dbReference type="HOGENOM" id="CLU_3349849_0_0_6"/>
<evidence type="ECO:0000256" key="1">
    <source>
        <dbReference type="SAM" id="Phobius"/>
    </source>
</evidence>
<gene>
    <name evidence="2" type="ordered locus">TVNIR_3562</name>
</gene>
<proteinExistence type="predicted"/>
<sequence length="37" mass="4117">MKKFRSERLKDCTVCVLTLAVVAGVPIMTSLSVLLFF</sequence>
<keyword evidence="3" id="KW-1185">Reference proteome</keyword>
<dbReference type="AlphaFoldDB" id="L0E1S4"/>
<evidence type="ECO:0000313" key="3">
    <source>
        <dbReference type="Proteomes" id="UP000010809"/>
    </source>
</evidence>
<dbReference type="EMBL" id="CP003989">
    <property type="protein sequence ID" value="AGA35192.1"/>
    <property type="molecule type" value="Genomic_DNA"/>
</dbReference>
<keyword evidence="1" id="KW-0472">Membrane</keyword>
<name>L0E1S4_THIND</name>